<dbReference type="Gene3D" id="1.20.1530.20">
    <property type="match status" value="1"/>
</dbReference>
<sequence>MDSLIYSLNATVPIFAVIFLSYLLKQRGFFKESFISGADKVIFQLFLPVLLFRDIAEGRITETFDLTFFLFCMISTVVYVFAIWGGAELFMKDKTMIGAFTQGAFRGSLAVLGVAFIQNIYGDAGLAPLMIVATVPLYNIFAVIVLTVRSNEPVAGGDSMIRATLKGILRNPIILGIIAGLPFSLLEIQFPTMINKTLDLIAAPATPLALVTIGAGFEGAKAIKKIKPTIIASVIKLVILPAIFLPIAVFMGFRNQALVSILIMTGAPSTVSGYIMAKNMNADYVLSSSIIVLTTAVSVFTMTLALYIMRSFALI</sequence>
<keyword evidence="5 8" id="KW-0812">Transmembrane</keyword>
<keyword evidence="7 8" id="KW-0472">Membrane</keyword>
<accession>A0A9D1PID9</accession>
<keyword evidence="4" id="KW-1003">Cell membrane</keyword>
<evidence type="ECO:0000256" key="2">
    <source>
        <dbReference type="ARBA" id="ARBA00010145"/>
    </source>
</evidence>
<organism evidence="9 10">
    <name type="scientific">Candidatus Butyricicoccus avistercoris</name>
    <dbReference type="NCBI Taxonomy" id="2838518"/>
    <lineage>
        <taxon>Bacteria</taxon>
        <taxon>Bacillati</taxon>
        <taxon>Bacillota</taxon>
        <taxon>Clostridia</taxon>
        <taxon>Eubacteriales</taxon>
        <taxon>Butyricicoccaceae</taxon>
        <taxon>Butyricicoccus</taxon>
    </lineage>
</organism>
<evidence type="ECO:0000256" key="7">
    <source>
        <dbReference type="ARBA" id="ARBA00023136"/>
    </source>
</evidence>
<dbReference type="GO" id="GO:0055085">
    <property type="term" value="P:transmembrane transport"/>
    <property type="evidence" value="ECO:0007669"/>
    <property type="project" value="InterPro"/>
</dbReference>
<feature type="transmembrane region" description="Helical" evidence="8">
    <location>
        <begin position="284"/>
        <end position="309"/>
    </location>
</feature>
<name>A0A9D1PID9_9FIRM</name>
<dbReference type="InterPro" id="IPR038770">
    <property type="entry name" value="Na+/solute_symporter_sf"/>
</dbReference>
<proteinExistence type="inferred from homology"/>
<keyword evidence="6 8" id="KW-1133">Transmembrane helix</keyword>
<dbReference type="GO" id="GO:0005886">
    <property type="term" value="C:plasma membrane"/>
    <property type="evidence" value="ECO:0007669"/>
    <property type="project" value="UniProtKB-SubCell"/>
</dbReference>
<reference evidence="9" key="1">
    <citation type="journal article" date="2021" name="PeerJ">
        <title>Extensive microbial diversity within the chicken gut microbiome revealed by metagenomics and culture.</title>
        <authorList>
            <person name="Gilroy R."/>
            <person name="Ravi A."/>
            <person name="Getino M."/>
            <person name="Pursley I."/>
            <person name="Horton D.L."/>
            <person name="Alikhan N.F."/>
            <person name="Baker D."/>
            <person name="Gharbi K."/>
            <person name="Hall N."/>
            <person name="Watson M."/>
            <person name="Adriaenssens E.M."/>
            <person name="Foster-Nyarko E."/>
            <person name="Jarju S."/>
            <person name="Secka A."/>
            <person name="Antonio M."/>
            <person name="Oren A."/>
            <person name="Chaudhuri R.R."/>
            <person name="La Ragione R."/>
            <person name="Hildebrand F."/>
            <person name="Pallen M.J."/>
        </authorList>
    </citation>
    <scope>NUCLEOTIDE SEQUENCE</scope>
    <source>
        <strain evidence="9">CHK193-4272</strain>
    </source>
</reference>
<evidence type="ECO:0000313" key="10">
    <source>
        <dbReference type="Proteomes" id="UP000886808"/>
    </source>
</evidence>
<dbReference type="PANTHER" id="PTHR36838">
    <property type="entry name" value="AUXIN EFFLUX CARRIER FAMILY PROTEIN"/>
    <property type="match status" value="1"/>
</dbReference>
<dbReference type="Pfam" id="PF03547">
    <property type="entry name" value="Mem_trans"/>
    <property type="match status" value="1"/>
</dbReference>
<evidence type="ECO:0000256" key="6">
    <source>
        <dbReference type="ARBA" id="ARBA00022989"/>
    </source>
</evidence>
<comment type="subcellular location">
    <subcellularLocation>
        <location evidence="1">Cell membrane</location>
        <topology evidence="1">Multi-pass membrane protein</topology>
    </subcellularLocation>
</comment>
<feature type="transmembrane region" description="Helical" evidence="8">
    <location>
        <begin position="103"/>
        <end position="121"/>
    </location>
</feature>
<evidence type="ECO:0000313" key="9">
    <source>
        <dbReference type="EMBL" id="HIV62659.1"/>
    </source>
</evidence>
<dbReference type="PANTHER" id="PTHR36838:SF4">
    <property type="entry name" value="AUXIN EFFLUX CARRIER FAMILY PROTEIN"/>
    <property type="match status" value="1"/>
</dbReference>
<dbReference type="Proteomes" id="UP000886808">
    <property type="component" value="Unassembled WGS sequence"/>
</dbReference>
<feature type="transmembrane region" description="Helical" evidence="8">
    <location>
        <begin position="198"/>
        <end position="217"/>
    </location>
</feature>
<evidence type="ECO:0000256" key="3">
    <source>
        <dbReference type="ARBA" id="ARBA00022448"/>
    </source>
</evidence>
<evidence type="ECO:0000256" key="1">
    <source>
        <dbReference type="ARBA" id="ARBA00004651"/>
    </source>
</evidence>
<gene>
    <name evidence="9" type="ORF">H9746_07450</name>
</gene>
<evidence type="ECO:0000256" key="5">
    <source>
        <dbReference type="ARBA" id="ARBA00022692"/>
    </source>
</evidence>
<dbReference type="AlphaFoldDB" id="A0A9D1PID9"/>
<protein>
    <submittedName>
        <fullName evidence="9">AEC family transporter</fullName>
    </submittedName>
</protein>
<comment type="caution">
    <text evidence="9">The sequence shown here is derived from an EMBL/GenBank/DDBJ whole genome shotgun (WGS) entry which is preliminary data.</text>
</comment>
<feature type="transmembrane region" description="Helical" evidence="8">
    <location>
        <begin position="257"/>
        <end position="277"/>
    </location>
</feature>
<evidence type="ECO:0000256" key="4">
    <source>
        <dbReference type="ARBA" id="ARBA00022475"/>
    </source>
</evidence>
<dbReference type="InterPro" id="IPR004776">
    <property type="entry name" value="Mem_transp_PIN-like"/>
</dbReference>
<feature type="transmembrane region" description="Helical" evidence="8">
    <location>
        <begin position="6"/>
        <end position="25"/>
    </location>
</feature>
<feature type="transmembrane region" description="Helical" evidence="8">
    <location>
        <begin position="127"/>
        <end position="148"/>
    </location>
</feature>
<dbReference type="EMBL" id="DXIE01000043">
    <property type="protein sequence ID" value="HIV62659.1"/>
    <property type="molecule type" value="Genomic_DNA"/>
</dbReference>
<evidence type="ECO:0000256" key="8">
    <source>
        <dbReference type="SAM" id="Phobius"/>
    </source>
</evidence>
<reference evidence="9" key="2">
    <citation type="submission" date="2021-04" db="EMBL/GenBank/DDBJ databases">
        <authorList>
            <person name="Gilroy R."/>
        </authorList>
    </citation>
    <scope>NUCLEOTIDE SEQUENCE</scope>
    <source>
        <strain evidence="9">CHK193-4272</strain>
    </source>
</reference>
<feature type="transmembrane region" description="Helical" evidence="8">
    <location>
        <begin position="68"/>
        <end position="91"/>
    </location>
</feature>
<keyword evidence="3" id="KW-0813">Transport</keyword>
<feature type="transmembrane region" description="Helical" evidence="8">
    <location>
        <begin position="229"/>
        <end position="251"/>
    </location>
</feature>
<comment type="similarity">
    <text evidence="2">Belongs to the auxin efflux carrier (TC 2.A.69) family.</text>
</comment>
<feature type="transmembrane region" description="Helical" evidence="8">
    <location>
        <begin position="168"/>
        <end position="186"/>
    </location>
</feature>